<organism evidence="1 2">
    <name type="scientific">Saitozyma podzolica</name>
    <dbReference type="NCBI Taxonomy" id="1890683"/>
    <lineage>
        <taxon>Eukaryota</taxon>
        <taxon>Fungi</taxon>
        <taxon>Dikarya</taxon>
        <taxon>Basidiomycota</taxon>
        <taxon>Agaricomycotina</taxon>
        <taxon>Tremellomycetes</taxon>
        <taxon>Tremellales</taxon>
        <taxon>Trimorphomycetaceae</taxon>
        <taxon>Saitozyma</taxon>
    </lineage>
</organism>
<keyword evidence="2" id="KW-1185">Reference proteome</keyword>
<proteinExistence type="predicted"/>
<dbReference type="Proteomes" id="UP000279259">
    <property type="component" value="Unassembled WGS sequence"/>
</dbReference>
<sequence length="53" mass="6038">MRRDIFPPLTSGDYMTIIVDLKGRLSPPVKLNAIDPFEQPYIHLNFLSHDLAA</sequence>
<comment type="caution">
    <text evidence="1">The sequence shown here is derived from an EMBL/GenBank/DDBJ whole genome shotgun (WGS) entry which is preliminary data.</text>
</comment>
<dbReference type="EMBL" id="RSCD01000012">
    <property type="protein sequence ID" value="RSH89902.1"/>
    <property type="molecule type" value="Genomic_DNA"/>
</dbReference>
<dbReference type="AlphaFoldDB" id="A0A427YFN5"/>
<reference evidence="1 2" key="1">
    <citation type="submission" date="2018-11" db="EMBL/GenBank/DDBJ databases">
        <title>Genome sequence of Saitozyma podzolica DSM 27192.</title>
        <authorList>
            <person name="Aliyu H."/>
            <person name="Gorte O."/>
            <person name="Ochsenreither K."/>
        </authorList>
    </citation>
    <scope>NUCLEOTIDE SEQUENCE [LARGE SCALE GENOMIC DNA]</scope>
    <source>
        <strain evidence="1 2">DSM 27192</strain>
    </source>
</reference>
<dbReference type="OrthoDB" id="269227at2759"/>
<protein>
    <submittedName>
        <fullName evidence="1">Uncharacterized protein</fullName>
    </submittedName>
</protein>
<dbReference type="Gene3D" id="3.30.560.10">
    <property type="entry name" value="Glucose Oxidase, domain 3"/>
    <property type="match status" value="1"/>
</dbReference>
<accession>A0A427YFN5</accession>
<evidence type="ECO:0000313" key="2">
    <source>
        <dbReference type="Proteomes" id="UP000279259"/>
    </source>
</evidence>
<evidence type="ECO:0000313" key="1">
    <source>
        <dbReference type="EMBL" id="RSH89902.1"/>
    </source>
</evidence>
<gene>
    <name evidence="1" type="ORF">EHS25_001888</name>
</gene>
<name>A0A427YFN5_9TREE</name>